<gene>
    <name evidence="1" type="ORF">GCM10010831_22190</name>
</gene>
<name>A0A917A089_9FLAO</name>
<dbReference type="Proteomes" id="UP000599688">
    <property type="component" value="Unassembled WGS sequence"/>
</dbReference>
<keyword evidence="2" id="KW-1185">Reference proteome</keyword>
<sequence length="200" mass="23636">MEDNKETIINNIAQLLQEVPSSLEIVKDDDKKQQRFRYLAKHMVEKAIREDALIVSDDLKGIAILFKIDGSQKNFWLDTWEDLKLAIHVTGIKKGLKAFKTQQVVRKQRPNQGTYLYCWFWGILADARGVTDKMTAFKMKDEFYERAYQLQIPIYAETRIRRVALAYQRYGFKKLKDWKHPSGDTMVFMRYDPPKKEQHA</sequence>
<protein>
    <submittedName>
        <fullName evidence="1">Uncharacterized protein</fullName>
    </submittedName>
</protein>
<dbReference type="Gene3D" id="3.40.630.30">
    <property type="match status" value="1"/>
</dbReference>
<accession>A0A917A089</accession>
<evidence type="ECO:0000313" key="2">
    <source>
        <dbReference type="Proteomes" id="UP000599688"/>
    </source>
</evidence>
<reference evidence="1 2" key="1">
    <citation type="journal article" date="2014" name="Int. J. Syst. Evol. Microbiol.">
        <title>Complete genome sequence of Corynebacterium casei LMG S-19264T (=DSM 44701T), isolated from a smear-ripened cheese.</title>
        <authorList>
            <consortium name="US DOE Joint Genome Institute (JGI-PGF)"/>
            <person name="Walter F."/>
            <person name="Albersmeier A."/>
            <person name="Kalinowski J."/>
            <person name="Ruckert C."/>
        </authorList>
    </citation>
    <scope>NUCLEOTIDE SEQUENCE [LARGE SCALE GENOMIC DNA]</scope>
    <source>
        <strain evidence="1 2">CGMCC 1.12925</strain>
    </source>
</reference>
<organism evidence="1 2">
    <name type="scientific">Psychroflexus salis</name>
    <dbReference type="NCBI Taxonomy" id="1526574"/>
    <lineage>
        <taxon>Bacteria</taxon>
        <taxon>Pseudomonadati</taxon>
        <taxon>Bacteroidota</taxon>
        <taxon>Flavobacteriia</taxon>
        <taxon>Flavobacteriales</taxon>
        <taxon>Flavobacteriaceae</taxon>
        <taxon>Psychroflexus</taxon>
    </lineage>
</organism>
<proteinExistence type="predicted"/>
<evidence type="ECO:0000313" key="1">
    <source>
        <dbReference type="EMBL" id="GGE20633.1"/>
    </source>
</evidence>
<dbReference type="RefSeq" id="WP_308419940.1">
    <property type="nucleotide sequence ID" value="NZ_BMGL01000013.1"/>
</dbReference>
<dbReference type="AlphaFoldDB" id="A0A917A089"/>
<comment type="caution">
    <text evidence="1">The sequence shown here is derived from an EMBL/GenBank/DDBJ whole genome shotgun (WGS) entry which is preliminary data.</text>
</comment>
<dbReference type="EMBL" id="BMGL01000013">
    <property type="protein sequence ID" value="GGE20633.1"/>
    <property type="molecule type" value="Genomic_DNA"/>
</dbReference>